<feature type="region of interest" description="Disordered" evidence="6">
    <location>
        <begin position="364"/>
        <end position="385"/>
    </location>
</feature>
<dbReference type="PANTHER" id="PTHR12086">
    <property type="entry name" value="EF-HAND DOMAIN C-TERMINAL CONTAINING PROTEIN"/>
    <property type="match status" value="1"/>
</dbReference>
<evidence type="ECO:0000256" key="3">
    <source>
        <dbReference type="ARBA" id="ARBA00022737"/>
    </source>
</evidence>
<name>A0A1Y1MR06_PHOPY</name>
<protein>
    <recommendedName>
        <fullName evidence="7">DM10 domain-containing protein</fullName>
    </recommendedName>
</protein>
<evidence type="ECO:0000256" key="1">
    <source>
        <dbReference type="ARBA" id="ARBA00004430"/>
    </source>
</evidence>
<dbReference type="GO" id="GO:0005930">
    <property type="term" value="C:axoneme"/>
    <property type="evidence" value="ECO:0007669"/>
    <property type="project" value="UniProtKB-SubCell"/>
</dbReference>
<feature type="domain" description="DM10" evidence="7">
    <location>
        <begin position="236"/>
        <end position="356"/>
    </location>
</feature>
<reference evidence="8" key="1">
    <citation type="journal article" date="2016" name="Sci. Rep.">
        <title>Molecular characterization of firefly nuptial gifts: a multi-omics approach sheds light on postcopulatory sexual selection.</title>
        <authorList>
            <person name="Al-Wathiqui N."/>
            <person name="Fallon T.R."/>
            <person name="South A."/>
            <person name="Weng J.K."/>
            <person name="Lewis S.M."/>
        </authorList>
    </citation>
    <scope>NUCLEOTIDE SEQUENCE</scope>
</reference>
<dbReference type="GO" id="GO:0043014">
    <property type="term" value="F:alpha-tubulin binding"/>
    <property type="evidence" value="ECO:0007669"/>
    <property type="project" value="TreeGrafter"/>
</dbReference>
<dbReference type="InterPro" id="IPR040193">
    <property type="entry name" value="EFHC1/EFHC2/EFHB"/>
</dbReference>
<evidence type="ECO:0000256" key="2">
    <source>
        <dbReference type="ARBA" id="ARBA00022490"/>
    </source>
</evidence>
<feature type="domain" description="DM10" evidence="7">
    <location>
        <begin position="88"/>
        <end position="193"/>
    </location>
</feature>
<dbReference type="GO" id="GO:0060285">
    <property type="term" value="P:cilium-dependent cell motility"/>
    <property type="evidence" value="ECO:0007669"/>
    <property type="project" value="TreeGrafter"/>
</dbReference>
<evidence type="ECO:0000256" key="5">
    <source>
        <dbReference type="ARBA" id="ARBA00023273"/>
    </source>
</evidence>
<dbReference type="PROSITE" id="PS51336">
    <property type="entry name" value="DM10"/>
    <property type="match status" value="3"/>
</dbReference>
<dbReference type="InterPro" id="IPR006602">
    <property type="entry name" value="DM10_dom"/>
</dbReference>
<evidence type="ECO:0000259" key="7">
    <source>
        <dbReference type="PROSITE" id="PS51336"/>
    </source>
</evidence>
<evidence type="ECO:0000313" key="8">
    <source>
        <dbReference type="EMBL" id="JAV88123.1"/>
    </source>
</evidence>
<dbReference type="Pfam" id="PF06565">
    <property type="entry name" value="DM10_dom"/>
    <property type="match status" value="3"/>
</dbReference>
<dbReference type="FunFam" id="2.30.29.170:FF:000004">
    <property type="entry name" value="EF-hand domain containing 2"/>
    <property type="match status" value="1"/>
</dbReference>
<dbReference type="FunFam" id="2.30.29.170:FF:000001">
    <property type="entry name" value="EF-hand domain containing 1"/>
    <property type="match status" value="1"/>
</dbReference>
<feature type="domain" description="DM10" evidence="7">
    <location>
        <begin position="413"/>
        <end position="517"/>
    </location>
</feature>
<evidence type="ECO:0000256" key="4">
    <source>
        <dbReference type="ARBA" id="ARBA00023212"/>
    </source>
</evidence>
<keyword evidence="4" id="KW-0206">Cytoskeleton</keyword>
<dbReference type="SMART" id="SM00676">
    <property type="entry name" value="DM10"/>
    <property type="match status" value="3"/>
</dbReference>
<keyword evidence="3" id="KW-0677">Repeat</keyword>
<dbReference type="EMBL" id="GEZM01023945">
    <property type="protein sequence ID" value="JAV88123.1"/>
    <property type="molecule type" value="Transcribed_RNA"/>
</dbReference>
<dbReference type="GO" id="GO:0072686">
    <property type="term" value="C:mitotic spindle"/>
    <property type="evidence" value="ECO:0007669"/>
    <property type="project" value="TreeGrafter"/>
</dbReference>
<keyword evidence="5" id="KW-0966">Cell projection</keyword>
<evidence type="ECO:0000256" key="6">
    <source>
        <dbReference type="SAM" id="MobiDB-lite"/>
    </source>
</evidence>
<keyword evidence="2" id="KW-0963">Cytoplasm</keyword>
<sequence>MSGLPKLPGYNFFDPTLTKYHLSHTFDYINGYKIPKLGSPGIGGRELDINSVAHIESNDPVRYDPSLTYGRTRSAALPQYLPHFALYDQKCLTFKAFFKQSVVESPLEYYRVRKVNIIYFLEDDTITIMEPRIRNSGLEQGRLVRRGKIPKNNLGNYWHWKDLQVGKDIAINGVVYHTTDCDLFTREFMRSQGLIMGDPEEIPPDPYTQVREWSVQVHETTTPAADDKLRRFLEYDGKVLNFNAVWDTRDEEFGELRPYNILYFLADDTISVKEVNDKNSGRDPFPLLLRKMKVPKVYTDIPVTYPSVYMEKSDAEVTEYYQPKDLQVGETIYILGRRMLLVDCDRFTRDYYQKALCIQQKPAIPYKPKPKEPPPRPVPPHDGLGTLEDSIQNTKYFLPQPPRKDVVRQLLNANKYLRYIMKIDVVHPEDEVRRFILRYSLSEGTCYIYEPVIRNSGIWGGKYLRDSFLVKPGSDPLNPVYYTPVDFYIGATIIVHHQRFIIIDADLYVYRYMQANPEKFPCDVIDNIRNHMFKSGFLTEDIRDEVEKESQAQKKAARDAIGEKVEYPEPEMDKCLMKLRGTSADTDPEYATLKRAQLLQEYEDSLIHKNVVPEHGIMDTNLTCAYPVVIGEKPDIVCRGTDVGPDAFTPKHIDTPEEIQQKHYADVLRKERDLCKYGKPIVCQSPEDINRPPADKKPLEESVPIMVSPVDRPKDACKVKSVHFEDDDKRCQTYQDDLCDLKRERIFSECTPYKKC</sequence>
<accession>A0A1Y1MR06</accession>
<dbReference type="PANTHER" id="PTHR12086:SF9">
    <property type="entry name" value="EF-HAND DOMAIN-CONTAINING PROTEIN 1"/>
    <property type="match status" value="1"/>
</dbReference>
<dbReference type="GO" id="GO:0007052">
    <property type="term" value="P:mitotic spindle organization"/>
    <property type="evidence" value="ECO:0007669"/>
    <property type="project" value="TreeGrafter"/>
</dbReference>
<dbReference type="AlphaFoldDB" id="A0A1Y1MR06"/>
<dbReference type="FunFam" id="2.30.29.170:FF:000002">
    <property type="entry name" value="EF-hand domain (C-terminal) containing 1"/>
    <property type="match status" value="1"/>
</dbReference>
<organism evidence="8">
    <name type="scientific">Photinus pyralis</name>
    <name type="common">Common eastern firefly</name>
    <name type="synonym">Lampyris pyralis</name>
    <dbReference type="NCBI Taxonomy" id="7054"/>
    <lineage>
        <taxon>Eukaryota</taxon>
        <taxon>Metazoa</taxon>
        <taxon>Ecdysozoa</taxon>
        <taxon>Arthropoda</taxon>
        <taxon>Hexapoda</taxon>
        <taxon>Insecta</taxon>
        <taxon>Pterygota</taxon>
        <taxon>Neoptera</taxon>
        <taxon>Endopterygota</taxon>
        <taxon>Coleoptera</taxon>
        <taxon>Polyphaga</taxon>
        <taxon>Elateriformia</taxon>
        <taxon>Elateroidea</taxon>
        <taxon>Lampyridae</taxon>
        <taxon>Lampyrinae</taxon>
        <taxon>Photinus</taxon>
    </lineage>
</organism>
<dbReference type="GO" id="GO:0000281">
    <property type="term" value="P:mitotic cytokinesis"/>
    <property type="evidence" value="ECO:0007669"/>
    <property type="project" value="TreeGrafter"/>
</dbReference>
<comment type="subcellular location">
    <subcellularLocation>
        <location evidence="1">Cytoplasm</location>
        <location evidence="1">Cytoskeleton</location>
        <location evidence="1">Cilium axoneme</location>
    </subcellularLocation>
</comment>
<dbReference type="Gene3D" id="2.30.29.170">
    <property type="match status" value="3"/>
</dbReference>
<proteinExistence type="predicted"/>